<proteinExistence type="predicted"/>
<evidence type="ECO:0000313" key="3">
    <source>
        <dbReference type="Proteomes" id="UP000054988"/>
    </source>
</evidence>
<evidence type="ECO:0000256" key="1">
    <source>
        <dbReference type="SAM" id="MobiDB-lite"/>
    </source>
</evidence>
<accession>A0A0W0FD59</accession>
<name>A0A0W0FD59_MONRR</name>
<dbReference type="AlphaFoldDB" id="A0A0W0FD59"/>
<dbReference type="Proteomes" id="UP000054988">
    <property type="component" value="Unassembled WGS sequence"/>
</dbReference>
<protein>
    <submittedName>
        <fullName evidence="2">Uncharacterized protein</fullName>
    </submittedName>
</protein>
<dbReference type="EMBL" id="LATX01002107">
    <property type="protein sequence ID" value="KTB34213.1"/>
    <property type="molecule type" value="Genomic_DNA"/>
</dbReference>
<dbReference type="eggNOG" id="ENOG502QQ2D">
    <property type="taxonomic scope" value="Eukaryota"/>
</dbReference>
<feature type="compositionally biased region" description="Basic and acidic residues" evidence="1">
    <location>
        <begin position="363"/>
        <end position="374"/>
    </location>
</feature>
<feature type="region of interest" description="Disordered" evidence="1">
    <location>
        <begin position="309"/>
        <end position="358"/>
    </location>
</feature>
<evidence type="ECO:0000313" key="2">
    <source>
        <dbReference type="EMBL" id="KTB34213.1"/>
    </source>
</evidence>
<organism evidence="2 3">
    <name type="scientific">Moniliophthora roreri</name>
    <name type="common">Frosty pod rot fungus</name>
    <name type="synonym">Monilia roreri</name>
    <dbReference type="NCBI Taxonomy" id="221103"/>
    <lineage>
        <taxon>Eukaryota</taxon>
        <taxon>Fungi</taxon>
        <taxon>Dikarya</taxon>
        <taxon>Basidiomycota</taxon>
        <taxon>Agaricomycotina</taxon>
        <taxon>Agaricomycetes</taxon>
        <taxon>Agaricomycetidae</taxon>
        <taxon>Agaricales</taxon>
        <taxon>Marasmiineae</taxon>
        <taxon>Marasmiaceae</taxon>
        <taxon>Moniliophthora</taxon>
    </lineage>
</organism>
<reference evidence="2 3" key="1">
    <citation type="submission" date="2015-12" db="EMBL/GenBank/DDBJ databases">
        <title>Draft genome sequence of Moniliophthora roreri, the causal agent of frosty pod rot of cacao.</title>
        <authorList>
            <person name="Aime M.C."/>
            <person name="Diaz-Valderrama J.R."/>
            <person name="Kijpornyongpan T."/>
            <person name="Phillips-Mora W."/>
        </authorList>
    </citation>
    <scope>NUCLEOTIDE SEQUENCE [LARGE SCALE GENOMIC DNA]</scope>
    <source>
        <strain evidence="2 3">MCA 2952</strain>
    </source>
</reference>
<feature type="region of interest" description="Disordered" evidence="1">
    <location>
        <begin position="363"/>
        <end position="382"/>
    </location>
</feature>
<comment type="caution">
    <text evidence="2">The sequence shown here is derived from an EMBL/GenBank/DDBJ whole genome shotgun (WGS) entry which is preliminary data.</text>
</comment>
<gene>
    <name evidence="2" type="ORF">WG66_13208</name>
</gene>
<sequence>MPPSCPHHVPPFWVPPNYSFRNSDSLWNNRLKTSDDGRVPVFLLKGPHPVPKLLGDPSEASSSGLCHNVLSQDDRSLLTGKKCSTLQCCHICSACRWNSNDPEKERKQEFKNHLENYYTRLGFNGDGTFQLDSEENCIVLESSYHTMWDKYGLFCFMPTASCIVQWAQVLYQDNKEWEKNQSAKPNEEVQRPSNAYDRMLKDIKEIGLEVAVIDSANFSPEGSPHVFRVDGEYRIYTPHSSQLRRYNGETAPRMRVRRNISPFALILNAYSKLKDRDFNDPLLELQYSLLEELMKCIFWMPRNHLSRKDQLRFQPPPSPAYHPSSPRDADSNPDDSDSPGRNSHEPMDEDDSGFRSDVTERCHEGDTTERDSQHLRNKTAVQDDDEFSALDLLPNGLTPKEMDIVERKSCDPDVNPSERVDAGLMLVGMACGYPKPILSCVF</sequence>
<feature type="compositionally biased region" description="Basic and acidic residues" evidence="1">
    <location>
        <begin position="342"/>
        <end position="358"/>
    </location>
</feature>